<evidence type="ECO:0000256" key="8">
    <source>
        <dbReference type="SAM" id="Phobius"/>
    </source>
</evidence>
<keyword evidence="8" id="KW-0472">Membrane</keyword>
<keyword evidence="5 7" id="KW-0443">Lipid metabolism</keyword>
<keyword evidence="8" id="KW-0812">Transmembrane</keyword>
<gene>
    <name evidence="10" type="ORF">TrCOL_g7863</name>
</gene>
<dbReference type="InterPro" id="IPR002123">
    <property type="entry name" value="Plipid/glycerol_acylTrfase"/>
</dbReference>
<feature type="transmembrane region" description="Helical" evidence="8">
    <location>
        <begin position="20"/>
        <end position="52"/>
    </location>
</feature>
<dbReference type="EC" id="2.3.1.51" evidence="7"/>
<dbReference type="Proteomes" id="UP001165065">
    <property type="component" value="Unassembled WGS sequence"/>
</dbReference>
<evidence type="ECO:0000256" key="2">
    <source>
        <dbReference type="ARBA" id="ARBA00008655"/>
    </source>
</evidence>
<name>A0A9W7GBU2_9STRA</name>
<keyword evidence="8" id="KW-1133">Transmembrane helix</keyword>
<keyword evidence="7" id="KW-0594">Phospholipid biosynthesis</keyword>
<dbReference type="PANTHER" id="PTHR10434:SF64">
    <property type="entry name" value="1-ACYL-SN-GLYCEROL-3-PHOSPHATE ACYLTRANSFERASE-RELATED"/>
    <property type="match status" value="1"/>
</dbReference>
<dbReference type="EMBL" id="BRYA01000132">
    <property type="protein sequence ID" value="GMI40573.1"/>
    <property type="molecule type" value="Genomic_DNA"/>
</dbReference>
<dbReference type="SMART" id="SM00563">
    <property type="entry name" value="PlsC"/>
    <property type="match status" value="1"/>
</dbReference>
<accession>A0A9W7GBU2</accession>
<evidence type="ECO:0000256" key="5">
    <source>
        <dbReference type="ARBA" id="ARBA00023098"/>
    </source>
</evidence>
<keyword evidence="3 7" id="KW-0444">Lipid biosynthesis</keyword>
<comment type="catalytic activity">
    <reaction evidence="7">
        <text>a 1-acyl-sn-glycero-3-phosphate + an acyl-CoA = a 1,2-diacyl-sn-glycero-3-phosphate + CoA</text>
        <dbReference type="Rhea" id="RHEA:19709"/>
        <dbReference type="ChEBI" id="CHEBI:57287"/>
        <dbReference type="ChEBI" id="CHEBI:57970"/>
        <dbReference type="ChEBI" id="CHEBI:58342"/>
        <dbReference type="ChEBI" id="CHEBI:58608"/>
        <dbReference type="EC" id="2.3.1.51"/>
    </reaction>
</comment>
<evidence type="ECO:0000256" key="6">
    <source>
        <dbReference type="ARBA" id="ARBA00023315"/>
    </source>
</evidence>
<keyword evidence="11" id="KW-1185">Reference proteome</keyword>
<evidence type="ECO:0000256" key="7">
    <source>
        <dbReference type="RuleBase" id="RU361267"/>
    </source>
</evidence>
<comment type="caution">
    <text evidence="10">The sequence shown here is derived from an EMBL/GenBank/DDBJ whole genome shotgun (WGS) entry which is preliminary data.</text>
</comment>
<feature type="domain" description="Phospholipid/glycerol acyltransferase" evidence="9">
    <location>
        <begin position="108"/>
        <end position="224"/>
    </location>
</feature>
<dbReference type="OrthoDB" id="417078at2759"/>
<evidence type="ECO:0000256" key="1">
    <source>
        <dbReference type="ARBA" id="ARBA00005189"/>
    </source>
</evidence>
<evidence type="ECO:0000313" key="10">
    <source>
        <dbReference type="EMBL" id="GMI40573.1"/>
    </source>
</evidence>
<dbReference type="Pfam" id="PF01553">
    <property type="entry name" value="Acyltransferase"/>
    <property type="match status" value="1"/>
</dbReference>
<comment type="pathway">
    <text evidence="1">Lipid metabolism.</text>
</comment>
<proteinExistence type="inferred from homology"/>
<evidence type="ECO:0000259" key="9">
    <source>
        <dbReference type="SMART" id="SM00563"/>
    </source>
</evidence>
<protein>
    <recommendedName>
        <fullName evidence="7">1-acyl-sn-glycerol-3-phosphate acyltransferase</fullName>
        <ecNumber evidence="7">2.3.1.51</ecNumber>
    </recommendedName>
</protein>
<dbReference type="GO" id="GO:0003841">
    <property type="term" value="F:1-acylglycerol-3-phosphate O-acyltransferase activity"/>
    <property type="evidence" value="ECO:0007669"/>
    <property type="project" value="UniProtKB-UniRule"/>
</dbReference>
<dbReference type="CDD" id="cd07989">
    <property type="entry name" value="LPLAT_AGPAT-like"/>
    <property type="match status" value="1"/>
</dbReference>
<evidence type="ECO:0000256" key="3">
    <source>
        <dbReference type="ARBA" id="ARBA00022516"/>
    </source>
</evidence>
<dbReference type="GO" id="GO:0016020">
    <property type="term" value="C:membrane"/>
    <property type="evidence" value="ECO:0007669"/>
    <property type="project" value="InterPro"/>
</dbReference>
<dbReference type="PANTHER" id="PTHR10434">
    <property type="entry name" value="1-ACYL-SN-GLYCEROL-3-PHOSPHATE ACYLTRANSFERASE"/>
    <property type="match status" value="1"/>
</dbReference>
<comment type="similarity">
    <text evidence="2 7">Belongs to the 1-acyl-sn-glycerol-3-phosphate acyltransferase family.</text>
</comment>
<dbReference type="GO" id="GO:0006654">
    <property type="term" value="P:phosphatidic acid biosynthetic process"/>
    <property type="evidence" value="ECO:0007669"/>
    <property type="project" value="TreeGrafter"/>
</dbReference>
<evidence type="ECO:0000313" key="11">
    <source>
        <dbReference type="Proteomes" id="UP001165065"/>
    </source>
</evidence>
<dbReference type="AlphaFoldDB" id="A0A9W7GBU2"/>
<keyword evidence="7" id="KW-1208">Phospholipid metabolism</keyword>
<keyword evidence="4 7" id="KW-0808">Transferase</keyword>
<evidence type="ECO:0000256" key="4">
    <source>
        <dbReference type="ARBA" id="ARBA00022679"/>
    </source>
</evidence>
<sequence length="287" mass="32174">MEGMLRMKIYYKWDNSGLKLNLFGAYYGFVAISLGLVWYLALKSILILTLLMKKVFRLDVDTSKGWGVRVNAIWGWLVLRLTGCWPVITGKGRVRKILKGRGKGEGGVMYVANHCSWLDIPTVAMAIGIRKNYKIIAKSSLLKVPILSSAIRTGSNITVDRSSRRSQLTTYKKGVAWLKEGVSLCTFPEGTRSRTGEMGEFKRGAFKMALTTGSPIVPISISYTNVLNPPDFVFPVLPGRLIPVRAHVHDPVETEGRNEKDVVEEVRRIINTGLSEEQKSKDWRDLL</sequence>
<keyword evidence="6 7" id="KW-0012">Acyltransferase</keyword>
<dbReference type="InterPro" id="IPR004552">
    <property type="entry name" value="AGP_acyltrans"/>
</dbReference>
<dbReference type="SUPFAM" id="SSF69593">
    <property type="entry name" value="Glycerol-3-phosphate (1)-acyltransferase"/>
    <property type="match status" value="1"/>
</dbReference>
<organism evidence="10 11">
    <name type="scientific">Triparma columacea</name>
    <dbReference type="NCBI Taxonomy" id="722753"/>
    <lineage>
        <taxon>Eukaryota</taxon>
        <taxon>Sar</taxon>
        <taxon>Stramenopiles</taxon>
        <taxon>Ochrophyta</taxon>
        <taxon>Bolidophyceae</taxon>
        <taxon>Parmales</taxon>
        <taxon>Triparmaceae</taxon>
        <taxon>Triparma</taxon>
    </lineage>
</organism>
<dbReference type="NCBIfam" id="TIGR00530">
    <property type="entry name" value="AGP_acyltrn"/>
    <property type="match status" value="1"/>
</dbReference>
<reference evidence="11" key="1">
    <citation type="journal article" date="2023" name="Commun. Biol.">
        <title>Genome analysis of Parmales, the sister group of diatoms, reveals the evolutionary specialization of diatoms from phago-mixotrophs to photoautotrophs.</title>
        <authorList>
            <person name="Ban H."/>
            <person name="Sato S."/>
            <person name="Yoshikawa S."/>
            <person name="Yamada K."/>
            <person name="Nakamura Y."/>
            <person name="Ichinomiya M."/>
            <person name="Sato N."/>
            <person name="Blanc-Mathieu R."/>
            <person name="Endo H."/>
            <person name="Kuwata A."/>
            <person name="Ogata H."/>
        </authorList>
    </citation>
    <scope>NUCLEOTIDE SEQUENCE [LARGE SCALE GENOMIC DNA]</scope>
</reference>
<comment type="domain">
    <text evidence="7">The HXXXXD motif is essential for acyltransferase activity and may constitute the binding site for the phosphate moiety of the glycerol-3-phosphate.</text>
</comment>